<feature type="domain" description="L,D-TPase catalytic" evidence="9">
    <location>
        <begin position="144"/>
        <end position="279"/>
    </location>
</feature>
<dbReference type="InterPro" id="IPR032710">
    <property type="entry name" value="NTF2-like_dom_sf"/>
</dbReference>
<dbReference type="SUPFAM" id="SSF141523">
    <property type="entry name" value="L,D-transpeptidase catalytic domain-like"/>
    <property type="match status" value="1"/>
</dbReference>
<comment type="caution">
    <text evidence="10">The sequence shown here is derived from an EMBL/GenBank/DDBJ whole genome shotgun (WGS) entry which is preliminary data.</text>
</comment>
<dbReference type="RefSeq" id="WP_345926660.1">
    <property type="nucleotide sequence ID" value="NZ_JBDIVF010000003.1"/>
</dbReference>
<sequence length="406" mass="45854">MKRTLGRLLQNTLLCATAAAALTIPGRAWAPTGLFAGVSDGGPDATIALILRDIDQNRLDVALARTENLISLHPNFRLAHLIRGDLLLARVQPISTFGNAGAADSAKLKDLRDEAIARLHGYRNKPTNERVPRYLLQMRDDQNYAIVVDTRQSRLYLYRNEKGRPVFVADWYVSQGKAGAEKEREGDNKTPVGVYRVTSVMAPEKLTDFYGKRAFPINYPNEWDRMNGRNGHGIWLHGVPSDTYARPPLASEGCVVLANQDLDALSGYLQIGVTPVIISNGIEWLSLDDWQNERASLNKTIEDWRKDWESRDTARYLGHYSSRFRSGKLDLAAWSRQKENVTSGKSWIKVGLRKLSVLRNPGKNEEVVMVTFEQDYSSNNLSNVVQKRQYWVKENGHWKIIYEGNA</sequence>
<reference evidence="10 11" key="1">
    <citation type="submission" date="2024-07" db="EMBL/GenBank/DDBJ databases">
        <title>Uliginosibacterium paludis KCTC:42655.</title>
        <authorList>
            <person name="Kim M.K."/>
        </authorList>
    </citation>
    <scope>NUCLEOTIDE SEQUENCE [LARGE SCALE GENOMIC DNA]</scope>
    <source>
        <strain evidence="10 11">KCTC 42655</strain>
    </source>
</reference>
<keyword evidence="6 7" id="KW-0961">Cell wall biogenesis/degradation</keyword>
<evidence type="ECO:0000256" key="4">
    <source>
        <dbReference type="ARBA" id="ARBA00022960"/>
    </source>
</evidence>
<dbReference type="EMBL" id="JBEWLZ010000001">
    <property type="protein sequence ID" value="MET1488494.1"/>
    <property type="molecule type" value="Genomic_DNA"/>
</dbReference>
<protein>
    <submittedName>
        <fullName evidence="10">L,D-transpeptidase family protein</fullName>
    </submittedName>
</protein>
<dbReference type="PANTHER" id="PTHR36699:SF1">
    <property type="entry name" value="L,D-TRANSPEPTIDASE YAFK-RELATED"/>
    <property type="match status" value="1"/>
</dbReference>
<name>A0ABV2CKR8_9RHOO</name>
<dbReference type="InterPro" id="IPR056203">
    <property type="entry name" value="Cds6_C"/>
</dbReference>
<keyword evidence="3" id="KW-0808">Transferase</keyword>
<accession>A0ABV2CKR8</accession>
<dbReference type="SUPFAM" id="SSF54427">
    <property type="entry name" value="NTF2-like"/>
    <property type="match status" value="1"/>
</dbReference>
<keyword evidence="4 7" id="KW-0133">Cell shape</keyword>
<keyword evidence="5 7" id="KW-0573">Peptidoglycan synthesis</keyword>
<evidence type="ECO:0000256" key="2">
    <source>
        <dbReference type="ARBA" id="ARBA00005992"/>
    </source>
</evidence>
<organism evidence="10 11">
    <name type="scientific">Uliginosibacterium paludis</name>
    <dbReference type="NCBI Taxonomy" id="1615952"/>
    <lineage>
        <taxon>Bacteria</taxon>
        <taxon>Pseudomonadati</taxon>
        <taxon>Pseudomonadota</taxon>
        <taxon>Betaproteobacteria</taxon>
        <taxon>Rhodocyclales</taxon>
        <taxon>Zoogloeaceae</taxon>
        <taxon>Uliginosibacterium</taxon>
    </lineage>
</organism>
<evidence type="ECO:0000256" key="3">
    <source>
        <dbReference type="ARBA" id="ARBA00022679"/>
    </source>
</evidence>
<evidence type="ECO:0000256" key="5">
    <source>
        <dbReference type="ARBA" id="ARBA00022984"/>
    </source>
</evidence>
<evidence type="ECO:0000256" key="8">
    <source>
        <dbReference type="SAM" id="SignalP"/>
    </source>
</evidence>
<comment type="pathway">
    <text evidence="1 7">Cell wall biogenesis; peptidoglycan biosynthesis.</text>
</comment>
<dbReference type="InterPro" id="IPR038063">
    <property type="entry name" value="Transpep_catalytic_dom"/>
</dbReference>
<dbReference type="Pfam" id="PF24125">
    <property type="entry name" value="Cds6_C"/>
    <property type="match status" value="1"/>
</dbReference>
<dbReference type="InterPro" id="IPR005490">
    <property type="entry name" value="LD_TPept_cat_dom"/>
</dbReference>
<feature type="signal peptide" evidence="8">
    <location>
        <begin position="1"/>
        <end position="30"/>
    </location>
</feature>
<evidence type="ECO:0000256" key="7">
    <source>
        <dbReference type="PROSITE-ProRule" id="PRU01373"/>
    </source>
</evidence>
<dbReference type="PANTHER" id="PTHR36699">
    <property type="entry name" value="LD-TRANSPEPTIDASE"/>
    <property type="match status" value="1"/>
</dbReference>
<evidence type="ECO:0000259" key="9">
    <source>
        <dbReference type="PROSITE" id="PS52029"/>
    </source>
</evidence>
<keyword evidence="8" id="KW-0732">Signal</keyword>
<proteinExistence type="inferred from homology"/>
<keyword evidence="11" id="KW-1185">Reference proteome</keyword>
<feature type="active site" description="Nucleophile" evidence="7">
    <location>
        <position position="254"/>
    </location>
</feature>
<evidence type="ECO:0000313" key="10">
    <source>
        <dbReference type="EMBL" id="MET1488494.1"/>
    </source>
</evidence>
<evidence type="ECO:0000256" key="6">
    <source>
        <dbReference type="ARBA" id="ARBA00023316"/>
    </source>
</evidence>
<gene>
    <name evidence="10" type="ORF">ABVT11_01545</name>
</gene>
<dbReference type="PROSITE" id="PS52029">
    <property type="entry name" value="LD_TPASE"/>
    <property type="match status" value="1"/>
</dbReference>
<evidence type="ECO:0000256" key="1">
    <source>
        <dbReference type="ARBA" id="ARBA00004752"/>
    </source>
</evidence>
<dbReference type="CDD" id="cd16913">
    <property type="entry name" value="YkuD_like"/>
    <property type="match status" value="1"/>
</dbReference>
<dbReference type="Proteomes" id="UP001548590">
    <property type="component" value="Unassembled WGS sequence"/>
</dbReference>
<feature type="chain" id="PRO_5045532206" evidence="8">
    <location>
        <begin position="31"/>
        <end position="406"/>
    </location>
</feature>
<evidence type="ECO:0000313" key="11">
    <source>
        <dbReference type="Proteomes" id="UP001548590"/>
    </source>
</evidence>
<dbReference type="Gene3D" id="2.40.440.10">
    <property type="entry name" value="L,D-transpeptidase catalytic domain-like"/>
    <property type="match status" value="1"/>
</dbReference>
<dbReference type="Pfam" id="PF03734">
    <property type="entry name" value="YkuD"/>
    <property type="match status" value="1"/>
</dbReference>
<comment type="similarity">
    <text evidence="2">Belongs to the YkuD family.</text>
</comment>
<feature type="active site" description="Proton donor/acceptor" evidence="7">
    <location>
        <position position="237"/>
    </location>
</feature>